<dbReference type="InterPro" id="IPR015149">
    <property type="entry name" value="Tme5_EGF-like"/>
</dbReference>
<dbReference type="InterPro" id="IPR000152">
    <property type="entry name" value="EGF-type_Asp/Asn_hydroxyl_site"/>
</dbReference>
<dbReference type="SUPFAM" id="SSF57196">
    <property type="entry name" value="EGF/Laminin"/>
    <property type="match status" value="1"/>
</dbReference>
<feature type="signal peptide" evidence="16">
    <location>
        <begin position="1"/>
        <end position="24"/>
    </location>
</feature>
<keyword evidence="7" id="KW-0677">Repeat</keyword>
<evidence type="ECO:0000256" key="7">
    <source>
        <dbReference type="ARBA" id="ARBA00022737"/>
    </source>
</evidence>
<evidence type="ECO:0000313" key="18">
    <source>
        <dbReference type="Proteomes" id="UP000694890"/>
    </source>
</evidence>
<dbReference type="SUPFAM" id="SSF56436">
    <property type="entry name" value="C-type lectin-like"/>
    <property type="match status" value="1"/>
</dbReference>
<dbReference type="PROSITE" id="PS01187">
    <property type="entry name" value="EGF_CA"/>
    <property type="match status" value="2"/>
</dbReference>
<evidence type="ECO:0000256" key="15">
    <source>
        <dbReference type="SAM" id="Phobius"/>
    </source>
</evidence>
<keyword evidence="6" id="KW-0430">Lectin</keyword>
<dbReference type="InterPro" id="IPR016186">
    <property type="entry name" value="C-type_lectin-like/link_sf"/>
</dbReference>
<feature type="disulfide bond" evidence="14">
    <location>
        <begin position="400"/>
        <end position="410"/>
    </location>
</feature>
<protein>
    <recommendedName>
        <fullName evidence="2">Thrombomodulin</fullName>
    </recommendedName>
</protein>
<dbReference type="PROSITE" id="PS00010">
    <property type="entry name" value="ASX_HYDROXYL"/>
    <property type="match status" value="2"/>
</dbReference>
<dbReference type="InterPro" id="IPR000742">
    <property type="entry name" value="EGF"/>
</dbReference>
<dbReference type="InterPro" id="IPR001881">
    <property type="entry name" value="EGF-like_Ca-bd_dom"/>
</dbReference>
<dbReference type="Proteomes" id="UP000694890">
    <property type="component" value="Unplaced"/>
</dbReference>
<feature type="domain" description="EGF-like" evidence="17">
    <location>
        <begin position="396"/>
        <end position="433"/>
    </location>
</feature>
<name>A0AAJ7QCW0_LATCA</name>
<evidence type="ECO:0000259" key="17">
    <source>
        <dbReference type="PROSITE" id="PS50026"/>
    </source>
</evidence>
<evidence type="ECO:0000256" key="6">
    <source>
        <dbReference type="ARBA" id="ARBA00022734"/>
    </source>
</evidence>
<sequence>MIPTTRALLICAAFLCGLKEVVLSQHGHCAGNLCFVLLQKPEDFPGAQKNCKEVGGQLLKISSEQAQKTLPTPLNRMSGSYWLALHDSAGGTTGEVSARLHNCSSISVTNEGKLSVSWKPCHGKLDGFLCQYSTTDLCGRLQAGGGAQVRYITYWGFQVSDWERFPPATIAVAEKVGGKYPNSKHLCFAQTWTRAPWECEVLNGGCDHKCKSSPRTCVCPAGQTLHRNNITCTAKDPCADCAQGCQQEGDSHVCTCRQGYRLARGRKSCVDVDECEERKDLCTGENRECMNTEGGFECTCKDGFVEDDGVCVNNAICEKCEHMLCKKRNGAYRCECREGFSVSAADPTKCNVHCAERDCPADCVYDPDVERIDLQKCYCPDGYIRHNGNDTALCTDINECEMGPQCDHMCENLFGSYRCICHEGFELHQNRCVRVATMDWEEGSGTTSPSYPAASTALPAAVPSYIKTGSVLGISVFIVLCAASLYLLVQIMMKRCGRFELPSFKHPDIDIFYLQQVTTETYKRLSFDKQFKNDFQRQ</sequence>
<dbReference type="GO" id="GO:0016020">
    <property type="term" value="C:membrane"/>
    <property type="evidence" value="ECO:0007669"/>
    <property type="project" value="UniProtKB-SubCell"/>
</dbReference>
<dbReference type="KEGG" id="lcf:108897538"/>
<keyword evidence="8" id="KW-0325">Glycoprotein</keyword>
<feature type="transmembrane region" description="Helical" evidence="15">
    <location>
        <begin position="471"/>
        <end position="489"/>
    </location>
</feature>
<dbReference type="AlphaFoldDB" id="A0AAJ7QCW0"/>
<dbReference type="SMART" id="SM00181">
    <property type="entry name" value="EGF"/>
    <property type="match status" value="6"/>
</dbReference>
<organism evidence="18 19">
    <name type="scientific">Lates calcarifer</name>
    <name type="common">Barramundi</name>
    <name type="synonym">Holocentrus calcarifer</name>
    <dbReference type="NCBI Taxonomy" id="8187"/>
    <lineage>
        <taxon>Eukaryota</taxon>
        <taxon>Metazoa</taxon>
        <taxon>Chordata</taxon>
        <taxon>Craniata</taxon>
        <taxon>Vertebrata</taxon>
        <taxon>Euteleostomi</taxon>
        <taxon>Actinopterygii</taxon>
        <taxon>Neopterygii</taxon>
        <taxon>Teleostei</taxon>
        <taxon>Neoteleostei</taxon>
        <taxon>Acanthomorphata</taxon>
        <taxon>Carangaria</taxon>
        <taxon>Carangaria incertae sedis</taxon>
        <taxon>Centropomidae</taxon>
        <taxon>Lates</taxon>
    </lineage>
</organism>
<dbReference type="RefSeq" id="XP_018552738.1">
    <property type="nucleotide sequence ID" value="XM_018697222.2"/>
</dbReference>
<dbReference type="InterPro" id="IPR051505">
    <property type="entry name" value="C-type_lectin_domain"/>
</dbReference>
<accession>A0AAJ7QCW0</accession>
<dbReference type="GeneID" id="108897538"/>
<keyword evidence="4 15" id="KW-0812">Transmembrane</keyword>
<dbReference type="InterPro" id="IPR009030">
    <property type="entry name" value="Growth_fac_rcpt_cys_sf"/>
</dbReference>
<keyword evidence="11 14" id="KW-1015">Disulfide bond</keyword>
<comment type="caution">
    <text evidence="14">Lacks conserved residue(s) required for the propagation of feature annotation.</text>
</comment>
<dbReference type="CDD" id="cd00054">
    <property type="entry name" value="EGF_CA"/>
    <property type="match status" value="2"/>
</dbReference>
<evidence type="ECO:0000256" key="16">
    <source>
        <dbReference type="SAM" id="SignalP"/>
    </source>
</evidence>
<dbReference type="SUPFAM" id="SSF57184">
    <property type="entry name" value="Growth factor receptor domain"/>
    <property type="match status" value="2"/>
</dbReference>
<dbReference type="InterPro" id="IPR049883">
    <property type="entry name" value="NOTCH1_EGF-like"/>
</dbReference>
<gene>
    <name evidence="19" type="primary">LOC108897538</name>
</gene>
<keyword evidence="3 14" id="KW-0245">EGF-like domain</keyword>
<evidence type="ECO:0000256" key="1">
    <source>
        <dbReference type="ARBA" id="ARBA00004479"/>
    </source>
</evidence>
<keyword evidence="10 15" id="KW-0472">Membrane</keyword>
<dbReference type="Pfam" id="PF07645">
    <property type="entry name" value="EGF_CA"/>
    <property type="match status" value="2"/>
</dbReference>
<evidence type="ECO:0000256" key="11">
    <source>
        <dbReference type="ARBA" id="ARBA00023157"/>
    </source>
</evidence>
<proteinExistence type="predicted"/>
<dbReference type="PRINTS" id="PR00907">
    <property type="entry name" value="THRMBOMODULN"/>
</dbReference>
<keyword evidence="9 15" id="KW-1133">Transmembrane helix</keyword>
<keyword evidence="5 16" id="KW-0732">Signal</keyword>
<reference evidence="19" key="1">
    <citation type="submission" date="2025-08" db="UniProtKB">
        <authorList>
            <consortium name="RefSeq"/>
        </authorList>
    </citation>
    <scope>IDENTIFICATION</scope>
    <source>
        <tissue evidence="19">Brain</tissue>
    </source>
</reference>
<dbReference type="GO" id="GO:0005509">
    <property type="term" value="F:calcium ion binding"/>
    <property type="evidence" value="ECO:0007669"/>
    <property type="project" value="InterPro"/>
</dbReference>
<evidence type="ECO:0000256" key="10">
    <source>
        <dbReference type="ARBA" id="ARBA00023136"/>
    </source>
</evidence>
<dbReference type="PANTHER" id="PTHR14789">
    <property type="entry name" value="CHONDROLECTIN VARIANT CHODLFDELTAE"/>
    <property type="match status" value="1"/>
</dbReference>
<comment type="subunit">
    <text evidence="13">Interacts with ITGAL, ITGAM and ITGB2. Interacts with thrombin/F2; this interaction switches the specificity of thrombin from a procoagulant to an anticoagulant and antifibrinolytic protease. Interacts with ANGP1 and ANGP2; these interactions significantly inhibit the generation of activated PC and TAFIa/CPB2 by the thrombin/thrombomodulin complex. Interacts with PF4; this interaction enhances generation of activated protein C. Interacts with HMGB1; this interaction inhibits HMGB1 inflammatory activity.</text>
</comment>
<dbReference type="Gene3D" id="3.10.100.10">
    <property type="entry name" value="Mannose-Binding Protein A, subunit A"/>
    <property type="match status" value="1"/>
</dbReference>
<dbReference type="InterPro" id="IPR018097">
    <property type="entry name" value="EGF_Ca-bd_CS"/>
</dbReference>
<dbReference type="PROSITE" id="PS50026">
    <property type="entry name" value="EGF_3"/>
    <property type="match status" value="2"/>
</dbReference>
<feature type="domain" description="EGF-like" evidence="17">
    <location>
        <begin position="271"/>
        <end position="310"/>
    </location>
</feature>
<evidence type="ECO:0000256" key="4">
    <source>
        <dbReference type="ARBA" id="ARBA00022692"/>
    </source>
</evidence>
<evidence type="ECO:0000313" key="19">
    <source>
        <dbReference type="RefSeq" id="XP_018552738.1"/>
    </source>
</evidence>
<comment type="function">
    <text evidence="12">Endothelial cell receptor that plays a critical role in regulating several physiological processes including hemostasis, coagulation, fibrinolysis, inflammation, and angiogenesis. Acts as a cofactor for thrombin activation of protein C/PROC on the surface of vascular endothelial cells leading to initiation of the activated protein C anticoagulant pathway. Also accelerates the activation of the plasma carboxypeptidase B2/CPB2, which catalyzes removal of C-terminal basic amino acids from its substrates including kinins or anaphylatoxins leading to fibrinolysis inhibition. Plays critical protective roles in changing the cleavage specificity of protease-activated receptor 1/PAR1, inhibiting endothelial cell permeability and inflammation. Suppresses inflammation distinctly from its anticoagulant cofactor activity by sequestering HMGB1 thereby preventing it from engaging cellular receptors such as RAGE and contributing to the inflammatory response.</text>
</comment>
<dbReference type="PANTHER" id="PTHR14789:SF9">
    <property type="entry name" value="THROMBOMODULIN"/>
    <property type="match status" value="1"/>
</dbReference>
<dbReference type="GO" id="GO:0030246">
    <property type="term" value="F:carbohydrate binding"/>
    <property type="evidence" value="ECO:0007669"/>
    <property type="project" value="UniProtKB-KW"/>
</dbReference>
<evidence type="ECO:0000256" key="12">
    <source>
        <dbReference type="ARBA" id="ARBA00045242"/>
    </source>
</evidence>
<dbReference type="PROSITE" id="PS01186">
    <property type="entry name" value="EGF_2"/>
    <property type="match status" value="1"/>
</dbReference>
<evidence type="ECO:0000256" key="9">
    <source>
        <dbReference type="ARBA" id="ARBA00022989"/>
    </source>
</evidence>
<dbReference type="Pfam" id="PF09064">
    <property type="entry name" value="EGF_Tme5"/>
    <property type="match status" value="1"/>
</dbReference>
<evidence type="ECO:0000256" key="14">
    <source>
        <dbReference type="PROSITE-ProRule" id="PRU00076"/>
    </source>
</evidence>
<evidence type="ECO:0000256" key="3">
    <source>
        <dbReference type="ARBA" id="ARBA00022536"/>
    </source>
</evidence>
<keyword evidence="8" id="KW-0654">Proteoglycan</keyword>
<feature type="chain" id="PRO_5042571503" description="Thrombomodulin" evidence="16">
    <location>
        <begin position="25"/>
        <end position="538"/>
    </location>
</feature>
<dbReference type="InterPro" id="IPR016187">
    <property type="entry name" value="CTDL_fold"/>
</dbReference>
<evidence type="ECO:0000256" key="13">
    <source>
        <dbReference type="ARBA" id="ARBA00046453"/>
    </source>
</evidence>
<evidence type="ECO:0000256" key="2">
    <source>
        <dbReference type="ARBA" id="ARBA00019822"/>
    </source>
</evidence>
<comment type="subcellular location">
    <subcellularLocation>
        <location evidence="1">Membrane</location>
        <topology evidence="1">Single-pass type I membrane protein</topology>
    </subcellularLocation>
</comment>
<dbReference type="SMART" id="SM00179">
    <property type="entry name" value="EGF_CA"/>
    <property type="match status" value="4"/>
</dbReference>
<dbReference type="GO" id="GO:0004888">
    <property type="term" value="F:transmembrane signaling receptor activity"/>
    <property type="evidence" value="ECO:0007669"/>
    <property type="project" value="InterPro"/>
</dbReference>
<evidence type="ECO:0000256" key="5">
    <source>
        <dbReference type="ARBA" id="ARBA00022729"/>
    </source>
</evidence>
<dbReference type="PIRSF" id="PIRSF001775">
    <property type="entry name" value="CD93/CD141"/>
    <property type="match status" value="1"/>
</dbReference>
<evidence type="ECO:0000256" key="8">
    <source>
        <dbReference type="ARBA" id="ARBA00022974"/>
    </source>
</evidence>
<dbReference type="Gene3D" id="2.10.25.10">
    <property type="entry name" value="Laminin"/>
    <property type="match status" value="5"/>
</dbReference>